<evidence type="ECO:0000256" key="1">
    <source>
        <dbReference type="SAM" id="Phobius"/>
    </source>
</evidence>
<dbReference type="EMBL" id="LT906464">
    <property type="protein sequence ID" value="SNV99457.1"/>
    <property type="molecule type" value="Genomic_DNA"/>
</dbReference>
<evidence type="ECO:0000313" key="5">
    <source>
        <dbReference type="Proteomes" id="UP000652995"/>
    </source>
</evidence>
<accession>A0A240BUH2</accession>
<dbReference type="EMBL" id="BMCB01000003">
    <property type="protein sequence ID" value="GGA85208.1"/>
    <property type="molecule type" value="Genomic_DNA"/>
</dbReference>
<dbReference type="AlphaFoldDB" id="A0A240BUH2"/>
<name>A0A240BUH2_9STAP</name>
<keyword evidence="1" id="KW-0472">Membrane</keyword>
<reference evidence="3 4" key="2">
    <citation type="submission" date="2017-06" db="EMBL/GenBank/DDBJ databases">
        <authorList>
            <consortium name="Pathogen Informatics"/>
        </authorList>
    </citation>
    <scope>NUCLEOTIDE SEQUENCE [LARGE SCALE GENOMIC DNA]</scope>
    <source>
        <strain evidence="3 4">NCTC13833</strain>
    </source>
</reference>
<gene>
    <name evidence="2" type="ORF">GCM10007183_06750</name>
    <name evidence="3" type="ORF">SAMEA4412661_00280</name>
</gene>
<feature type="transmembrane region" description="Helical" evidence="1">
    <location>
        <begin position="212"/>
        <end position="230"/>
    </location>
</feature>
<dbReference type="Proteomes" id="UP000243706">
    <property type="component" value="Chromosome 1"/>
</dbReference>
<evidence type="ECO:0000313" key="3">
    <source>
        <dbReference type="EMBL" id="SNV99457.1"/>
    </source>
</evidence>
<dbReference type="RefSeq" id="WP_095115361.1">
    <property type="nucleotide sequence ID" value="NZ_BMCB01000003.1"/>
</dbReference>
<evidence type="ECO:0000313" key="2">
    <source>
        <dbReference type="EMBL" id="GGA85208.1"/>
    </source>
</evidence>
<reference evidence="5" key="3">
    <citation type="journal article" date="2019" name="Int. J. Syst. Evol. Microbiol.">
        <title>The Global Catalogue of Microorganisms (GCM) 10K type strain sequencing project: providing services to taxonomists for standard genome sequencing and annotation.</title>
        <authorList>
            <consortium name="The Broad Institute Genomics Platform"/>
            <consortium name="The Broad Institute Genome Sequencing Center for Infectious Disease"/>
            <person name="Wu L."/>
            <person name="Ma J."/>
        </authorList>
    </citation>
    <scope>NUCLEOTIDE SEQUENCE [LARGE SCALE GENOMIC DNA]</scope>
    <source>
        <strain evidence="5">CCM 4175</strain>
    </source>
</reference>
<keyword evidence="5" id="KW-1185">Reference proteome</keyword>
<sequence>MRENDRELLKRVEAYLSDQGVSPNAISDIKESLRRDIQKSEQKNIDYTTYRQKSTAEILLTIQKNLFIMHFNPVVFFVINFIMIAYLYSKQLVPFGAVTGLFILYVFVILPISILVYYRVRNKNYLYHNQSERYLGVLLAVGAFVLMLMHTFDVTLGIHVVTHYAHMAVAIAGLIITMYGLYRQHYEHTGIGLLLLQKTIDIIVPDAQIAQYLSITLWIMLLVMIIIYTIDLSSNKERR</sequence>
<keyword evidence="1" id="KW-0812">Transmembrane</keyword>
<feature type="transmembrane region" description="Helical" evidence="1">
    <location>
        <begin position="134"/>
        <end position="152"/>
    </location>
</feature>
<evidence type="ECO:0000313" key="4">
    <source>
        <dbReference type="Proteomes" id="UP000243706"/>
    </source>
</evidence>
<proteinExistence type="predicted"/>
<feature type="transmembrane region" description="Helical" evidence="1">
    <location>
        <begin position="164"/>
        <end position="182"/>
    </location>
</feature>
<reference evidence="2" key="1">
    <citation type="journal article" date="2014" name="Int. J. Syst. Evol. Microbiol.">
        <title>Complete genome of a new Firmicutes species belonging to the dominant human colonic microbiota ('Ruminococcus bicirculans') reveals two chromosomes and a selective capacity to utilize plant glucans.</title>
        <authorList>
            <consortium name="NISC Comparative Sequencing Program"/>
            <person name="Wegmann U."/>
            <person name="Louis P."/>
            <person name="Goesmann A."/>
            <person name="Henrissat B."/>
            <person name="Duncan S.H."/>
            <person name="Flint H.J."/>
        </authorList>
    </citation>
    <scope>NUCLEOTIDE SEQUENCE</scope>
    <source>
        <strain evidence="2">CCM 4175</strain>
    </source>
</reference>
<feature type="transmembrane region" description="Helical" evidence="1">
    <location>
        <begin position="95"/>
        <end position="118"/>
    </location>
</feature>
<dbReference type="OrthoDB" id="2413739at2"/>
<protein>
    <recommendedName>
        <fullName evidence="6">DUF1129 domain-containing protein</fullName>
    </recommendedName>
</protein>
<dbReference type="KEGG" id="smus:C7J88_08545"/>
<organism evidence="3 4">
    <name type="scientific">Staphylococcus muscae</name>
    <dbReference type="NCBI Taxonomy" id="1294"/>
    <lineage>
        <taxon>Bacteria</taxon>
        <taxon>Bacillati</taxon>
        <taxon>Bacillota</taxon>
        <taxon>Bacilli</taxon>
        <taxon>Bacillales</taxon>
        <taxon>Staphylococcaceae</taxon>
        <taxon>Staphylococcus</taxon>
    </lineage>
</organism>
<dbReference type="Proteomes" id="UP000652995">
    <property type="component" value="Unassembled WGS sequence"/>
</dbReference>
<keyword evidence="1" id="KW-1133">Transmembrane helix</keyword>
<evidence type="ECO:0008006" key="6">
    <source>
        <dbReference type="Google" id="ProtNLM"/>
    </source>
</evidence>
<reference evidence="2" key="4">
    <citation type="submission" date="2024-05" db="EMBL/GenBank/DDBJ databases">
        <authorList>
            <person name="Sun Q."/>
            <person name="Sedlacek I."/>
        </authorList>
    </citation>
    <scope>NUCLEOTIDE SEQUENCE</scope>
    <source>
        <strain evidence="2">CCM 4175</strain>
    </source>
</reference>
<feature type="transmembrane region" description="Helical" evidence="1">
    <location>
        <begin position="66"/>
        <end position="89"/>
    </location>
</feature>